<feature type="transmembrane region" description="Helical" evidence="9">
    <location>
        <begin position="105"/>
        <end position="124"/>
    </location>
</feature>
<evidence type="ECO:0000256" key="9">
    <source>
        <dbReference type="SAM" id="Phobius"/>
    </source>
</evidence>
<keyword evidence="9" id="KW-0812">Transmembrane</keyword>
<evidence type="ECO:0000313" key="12">
    <source>
        <dbReference type="EMBL" id="GIJ68019.1"/>
    </source>
</evidence>
<dbReference type="EMBL" id="BOPH01000035">
    <property type="protein sequence ID" value="GIJ68019.1"/>
    <property type="molecule type" value="Genomic_DNA"/>
</dbReference>
<dbReference type="SUPFAM" id="SSF55874">
    <property type="entry name" value="ATPase domain of HSP90 chaperone/DNA topoisomerase II/histidine kinase"/>
    <property type="match status" value="1"/>
</dbReference>
<evidence type="ECO:0000256" key="2">
    <source>
        <dbReference type="ARBA" id="ARBA00012438"/>
    </source>
</evidence>
<reference evidence="12" key="1">
    <citation type="submission" date="2021-01" db="EMBL/GenBank/DDBJ databases">
        <title>Whole genome shotgun sequence of Virgisporangium ochraceum NBRC 16418.</title>
        <authorList>
            <person name="Komaki H."/>
            <person name="Tamura T."/>
        </authorList>
    </citation>
    <scope>NUCLEOTIDE SEQUENCE</scope>
    <source>
        <strain evidence="12">NBRC 16418</strain>
    </source>
</reference>
<dbReference type="GO" id="GO:0016020">
    <property type="term" value="C:membrane"/>
    <property type="evidence" value="ECO:0007669"/>
    <property type="project" value="InterPro"/>
</dbReference>
<evidence type="ECO:0000256" key="1">
    <source>
        <dbReference type="ARBA" id="ARBA00000085"/>
    </source>
</evidence>
<keyword evidence="9" id="KW-0472">Membrane</keyword>
<keyword evidence="7" id="KW-0067">ATP-binding</keyword>
<feature type="transmembrane region" description="Helical" evidence="9">
    <location>
        <begin position="371"/>
        <end position="395"/>
    </location>
</feature>
<dbReference type="GO" id="GO:0000155">
    <property type="term" value="F:phosphorelay sensor kinase activity"/>
    <property type="evidence" value="ECO:0007669"/>
    <property type="project" value="InterPro"/>
</dbReference>
<evidence type="ECO:0000313" key="13">
    <source>
        <dbReference type="Proteomes" id="UP000635606"/>
    </source>
</evidence>
<gene>
    <name evidence="12" type="ORF">Voc01_029360</name>
</gene>
<dbReference type="EC" id="2.7.13.3" evidence="2"/>
<dbReference type="CDD" id="cd16917">
    <property type="entry name" value="HATPase_UhpB-NarQ-NarX-like"/>
    <property type="match status" value="1"/>
</dbReference>
<dbReference type="InterPro" id="IPR050482">
    <property type="entry name" value="Sensor_HK_TwoCompSys"/>
</dbReference>
<dbReference type="InterPro" id="IPR003594">
    <property type="entry name" value="HATPase_dom"/>
</dbReference>
<evidence type="ECO:0000256" key="5">
    <source>
        <dbReference type="ARBA" id="ARBA00022741"/>
    </source>
</evidence>
<comment type="caution">
    <text evidence="12">The sequence shown here is derived from an EMBL/GenBank/DDBJ whole genome shotgun (WGS) entry which is preliminary data.</text>
</comment>
<dbReference type="GO" id="GO:0046983">
    <property type="term" value="F:protein dimerization activity"/>
    <property type="evidence" value="ECO:0007669"/>
    <property type="project" value="InterPro"/>
</dbReference>
<dbReference type="PANTHER" id="PTHR24421">
    <property type="entry name" value="NITRATE/NITRITE SENSOR PROTEIN NARX-RELATED"/>
    <property type="match status" value="1"/>
</dbReference>
<keyword evidence="3" id="KW-0597">Phosphoprotein</keyword>
<dbReference type="AlphaFoldDB" id="A0A8J4EAY3"/>
<dbReference type="Gene3D" id="1.20.5.1930">
    <property type="match status" value="1"/>
</dbReference>
<keyword evidence="8" id="KW-0902">Two-component regulatory system</keyword>
<organism evidence="12 13">
    <name type="scientific">Virgisporangium ochraceum</name>
    <dbReference type="NCBI Taxonomy" id="65505"/>
    <lineage>
        <taxon>Bacteria</taxon>
        <taxon>Bacillati</taxon>
        <taxon>Actinomycetota</taxon>
        <taxon>Actinomycetes</taxon>
        <taxon>Micromonosporales</taxon>
        <taxon>Micromonosporaceae</taxon>
        <taxon>Virgisporangium</taxon>
    </lineage>
</organism>
<dbReference type="PANTHER" id="PTHR24421:SF10">
    <property type="entry name" value="NITRATE_NITRITE SENSOR PROTEIN NARQ"/>
    <property type="match status" value="1"/>
</dbReference>
<evidence type="ECO:0000256" key="6">
    <source>
        <dbReference type="ARBA" id="ARBA00022777"/>
    </source>
</evidence>
<evidence type="ECO:0000259" key="11">
    <source>
        <dbReference type="Pfam" id="PF07730"/>
    </source>
</evidence>
<dbReference type="InterPro" id="IPR011712">
    <property type="entry name" value="Sig_transdc_His_kin_sub3_dim/P"/>
</dbReference>
<keyword evidence="13" id="KW-1185">Reference proteome</keyword>
<comment type="catalytic activity">
    <reaction evidence="1">
        <text>ATP + protein L-histidine = ADP + protein N-phospho-L-histidine.</text>
        <dbReference type="EC" id="2.7.13.3"/>
    </reaction>
</comment>
<sequence>MAALAVVVAAEAWPHAGPVAAGVVWSTLVVVTAQRRPAWALAIGASATLLALADLPGTDAWPVLVSAAAGAMAGRRMADTVTAAAVFAGVAAAGLVVAVAAGDAWAWFPVGFLLLVFGVLPWLAGRYLRLRATLAAAGWQRAEQLERERQLVEREARLRERAGIARDMHDSLGHELSLIAMRAGALELDGDLDERHRAAIAHLRSTAVDATDRLQDIVTVLRGLDDAEPGSIDDLVARSRSSGVDIRLVSSGPTDDVPASVGRTAYRVVQEAVTNAVRHAPGAAVTVEVRFDGTHVSVAVRNGAGRGAAPTTGGGHGLVGLCERVRLAGGTLRAGRHGDGYEVVAELPYRVDGSDSARQLSEVTRATRRGLAAAVAVPVAIGAVVALLLLGMRWYEVHHSFLAADRYDALRVGDPRTQGLPRNQVEGRPDVAEPPVPSGARCEYYRTTRDLFTGPIDVYRLCFTDGRLADKAVVRGTAR</sequence>
<feature type="domain" description="Signal transduction histidine kinase subgroup 3 dimerisation and phosphoacceptor" evidence="11">
    <location>
        <begin position="160"/>
        <end position="222"/>
    </location>
</feature>
<keyword evidence="6 12" id="KW-0418">Kinase</keyword>
<dbReference type="Proteomes" id="UP000635606">
    <property type="component" value="Unassembled WGS sequence"/>
</dbReference>
<dbReference type="InterPro" id="IPR036890">
    <property type="entry name" value="HATPase_C_sf"/>
</dbReference>
<dbReference type="Gene3D" id="3.30.565.10">
    <property type="entry name" value="Histidine kinase-like ATPase, C-terminal domain"/>
    <property type="match status" value="1"/>
</dbReference>
<evidence type="ECO:0000256" key="8">
    <source>
        <dbReference type="ARBA" id="ARBA00023012"/>
    </source>
</evidence>
<evidence type="ECO:0000256" key="4">
    <source>
        <dbReference type="ARBA" id="ARBA00022679"/>
    </source>
</evidence>
<keyword evidence="4" id="KW-0808">Transferase</keyword>
<evidence type="ECO:0000256" key="7">
    <source>
        <dbReference type="ARBA" id="ARBA00022840"/>
    </source>
</evidence>
<proteinExistence type="predicted"/>
<keyword evidence="5" id="KW-0547">Nucleotide-binding</keyword>
<accession>A0A8J4EAY3</accession>
<evidence type="ECO:0000256" key="3">
    <source>
        <dbReference type="ARBA" id="ARBA00022553"/>
    </source>
</evidence>
<dbReference type="Pfam" id="PF02518">
    <property type="entry name" value="HATPase_c"/>
    <property type="match status" value="1"/>
</dbReference>
<feature type="domain" description="Histidine kinase/HSP90-like ATPase" evidence="10">
    <location>
        <begin position="264"/>
        <end position="349"/>
    </location>
</feature>
<name>A0A8J4EAY3_9ACTN</name>
<dbReference type="GO" id="GO:0005524">
    <property type="term" value="F:ATP binding"/>
    <property type="evidence" value="ECO:0007669"/>
    <property type="project" value="UniProtKB-KW"/>
</dbReference>
<dbReference type="Pfam" id="PF07730">
    <property type="entry name" value="HisKA_3"/>
    <property type="match status" value="1"/>
</dbReference>
<evidence type="ECO:0000259" key="10">
    <source>
        <dbReference type="Pfam" id="PF02518"/>
    </source>
</evidence>
<feature type="transmembrane region" description="Helical" evidence="9">
    <location>
        <begin position="77"/>
        <end position="99"/>
    </location>
</feature>
<keyword evidence="9" id="KW-1133">Transmembrane helix</keyword>
<protein>
    <recommendedName>
        <fullName evidence="2">histidine kinase</fullName>
        <ecNumber evidence="2">2.7.13.3</ecNumber>
    </recommendedName>
</protein>